<dbReference type="EMBL" id="JABEZU010000002">
    <property type="protein sequence ID" value="NOV97061.1"/>
    <property type="molecule type" value="Genomic_DNA"/>
</dbReference>
<dbReference type="Pfam" id="PF17128">
    <property type="entry name" value="DUF5107"/>
    <property type="match status" value="1"/>
</dbReference>
<dbReference type="InterPro" id="IPR011990">
    <property type="entry name" value="TPR-like_helical_dom_sf"/>
</dbReference>
<organism evidence="2 3">
    <name type="scientific">Isoptericola halotolerans</name>
    <dbReference type="NCBI Taxonomy" id="300560"/>
    <lineage>
        <taxon>Bacteria</taxon>
        <taxon>Bacillati</taxon>
        <taxon>Actinomycetota</taxon>
        <taxon>Actinomycetes</taxon>
        <taxon>Micrococcales</taxon>
        <taxon>Promicromonosporaceae</taxon>
        <taxon>Isoptericola</taxon>
    </lineage>
</organism>
<evidence type="ECO:0000313" key="3">
    <source>
        <dbReference type="Proteomes" id="UP000757540"/>
    </source>
</evidence>
<dbReference type="SUPFAM" id="SSF48452">
    <property type="entry name" value="TPR-like"/>
    <property type="match status" value="2"/>
</dbReference>
<comment type="caution">
    <text evidence="2">The sequence shown here is derived from an EMBL/GenBank/DDBJ whole genome shotgun (WGS) entry which is preliminary data.</text>
</comment>
<feature type="domain" description="DUF5107" evidence="1">
    <location>
        <begin position="63"/>
        <end position="375"/>
    </location>
</feature>
<evidence type="ECO:0000259" key="1">
    <source>
        <dbReference type="Pfam" id="PF17128"/>
    </source>
</evidence>
<dbReference type="Gene3D" id="1.25.40.10">
    <property type="entry name" value="Tetratricopeptide repeat domain"/>
    <property type="match status" value="2"/>
</dbReference>
<keyword evidence="3" id="KW-1185">Reference proteome</keyword>
<dbReference type="RefSeq" id="WP_171783316.1">
    <property type="nucleotide sequence ID" value="NZ_BAAAML010000014.1"/>
</dbReference>
<protein>
    <submittedName>
        <fullName evidence="2">Tetratricopeptide (TPR) repeat protein</fullName>
    </submittedName>
</protein>
<reference evidence="2 3" key="1">
    <citation type="submission" date="2020-05" db="EMBL/GenBank/DDBJ databases">
        <title>Genomic Encyclopedia of Type Strains, Phase III (KMG-III): the genomes of soil and plant-associated and newly described type strains.</title>
        <authorList>
            <person name="Whitman W."/>
        </authorList>
    </citation>
    <scope>NUCLEOTIDE SEQUENCE [LARGE SCALE GENOMIC DNA]</scope>
    <source>
        <strain evidence="2 3">KCTC 19046</strain>
    </source>
</reference>
<evidence type="ECO:0000313" key="2">
    <source>
        <dbReference type="EMBL" id="NOV97061.1"/>
    </source>
</evidence>
<name>A0ABX2A3B7_9MICO</name>
<gene>
    <name evidence="2" type="ORF">HDG69_001636</name>
</gene>
<dbReference type="Proteomes" id="UP000757540">
    <property type="component" value="Unassembled WGS sequence"/>
</dbReference>
<sequence>MTTADAASRILLPSAPADQADLLAAGGVACWSEPVEIDTYLPGDPDEYPLFLDRRVYQGSSGKVYPLPMVDSVAATKAPQRWQAVHLENASVRLMLLPELGGRIHIGHDKVAGYDFFYRNNVIKPALVGLAGPWISGGVEFNWPQHHRPGTFLPVDSRIEREPDGAVVVWHSDLDPLQRMRGTHGVRLRPGSSVIEAEVVLHNRTDLPQTFLWWANVAARAHEEYQSFFPDDVTMVADHARRAVTAFPRADRPYYGVDYPALAAERPDADRIDLYSNIPVPTSYMVTDTEQEFFGGYDHRAEAGFVHWADRSVSPGKKQWTWGDGPLGHAWDDQLTDTDGPYVELMAGVYTDNQPDFAWLLPGETKTFSQYWFPIHRIGPARQASTEAAVSVAARDGGVQVGVLATRAHPAATVRAHGRDGVVGEWTTDLAPDRPVVRTVESDDVERVEVLAAGRVLVAWTAVAAPEEPWVATAPDAPTQISSNDELYLTAVHLHQYRHPTRSPLPYLREALRRDPADSRAATALGSWHLVRGEYAAARTALETAQARLTRRNLNPRDGETAYLLGLVCERLGDDDAADRAFGRAAWNAAWAAPARLARARLALRRGDAEAARRLADEAGTIPEARRVAALALRALGDVDKARALLEREHAADPLDPATAVLLGQHTFGDARTPLDVGAELARAGAYDAALGATADDVAAVPARGLAGPIRHYLRAHWLDRAGRAAQATEERGRARTAEVALAFPAGLDQRDALDAALAADPDDDVAAGLLGMWLLDAGRGAEALHHLRHATACGSTDPVVWRNLAIAAVTVDDDEDLADQALHQALSLREDARLVLERDVLAERRGLDPADRLDLLRAHGELLGDRDDLALRHVELLLDVGDVDTAWTILTTRTFRPFEGGEGRAIAAFDRASCARARGMVGSDPAGAASFLEAGLTPPGTLGEGRHPAQPPVERWVVLGDCRAAAGDDDGARSAWEQARATTPLAVEPRPADEQTYWTGVAHARLGDRGAADAVWRELEDRAAALVEAADDVDYFATSLPELDLFDTGTGAARTRTATTLRRLAATGRTLTERIRP</sequence>
<dbReference type="InterPro" id="IPR033396">
    <property type="entry name" value="DUF5107"/>
</dbReference>
<proteinExistence type="predicted"/>
<accession>A0ABX2A3B7</accession>